<dbReference type="OrthoDB" id="9766257at2"/>
<protein>
    <submittedName>
        <fullName evidence="2">PD-(D/E)XK nuclease superfamily protein</fullName>
    </submittedName>
</protein>
<reference evidence="3" key="1">
    <citation type="submission" date="2016-10" db="EMBL/GenBank/DDBJ databases">
        <authorList>
            <person name="Varghese N."/>
            <person name="Submissions S."/>
        </authorList>
    </citation>
    <scope>NUCLEOTIDE SEQUENCE [LARGE SCALE GENOMIC DNA]</scope>
    <source>
        <strain evidence="3">DSM 5918</strain>
    </source>
</reference>
<dbReference type="Pfam" id="PF12705">
    <property type="entry name" value="PDDEXK_1"/>
    <property type="match status" value="1"/>
</dbReference>
<dbReference type="AlphaFoldDB" id="A0A1I3ZYY4"/>
<sequence length="293" mass="33939">MSIRFSKSKLNTYLSCPRKYYLHYELGMRAKKASKTLIEGSAIHHIVESGLVYRQISDIAEESSRIFWEDNPFENCCYETEQEYISAQQLCLFQSKKFLEGLGPLPALRMETEYQCQLIHPLTGETREDISLLGYLDLLLIGEDGTPCLVDLKTVGKTPREGMSRVALEMSLYAYLYTQPFDSMEFSHYPVALVYLIRTKEPKVHWDESTRSLPHFVEIFNICSQVASSIERGCFWRNPGMHCSWCDQQSLCYMDEALALETFGEESWNLYLLDNARLEDELLGLYESRVVNF</sequence>
<proteinExistence type="predicted"/>
<dbReference type="InterPro" id="IPR038726">
    <property type="entry name" value="PDDEXK_AddAB-type"/>
</dbReference>
<dbReference type="InterPro" id="IPR011604">
    <property type="entry name" value="PDDEXK-like_dom_sf"/>
</dbReference>
<evidence type="ECO:0000313" key="2">
    <source>
        <dbReference type="EMBL" id="SFK49288.1"/>
    </source>
</evidence>
<dbReference type="Proteomes" id="UP000198635">
    <property type="component" value="Unassembled WGS sequence"/>
</dbReference>
<dbReference type="EMBL" id="FORX01000028">
    <property type="protein sequence ID" value="SFK49288.1"/>
    <property type="molecule type" value="Genomic_DNA"/>
</dbReference>
<feature type="domain" description="PD-(D/E)XK endonuclease-like" evidence="1">
    <location>
        <begin position="4"/>
        <end position="252"/>
    </location>
</feature>
<gene>
    <name evidence="2" type="ORF">SAMN04488082_12821</name>
</gene>
<dbReference type="Gene3D" id="3.90.320.10">
    <property type="match status" value="1"/>
</dbReference>
<evidence type="ECO:0000313" key="3">
    <source>
        <dbReference type="Proteomes" id="UP000198635"/>
    </source>
</evidence>
<name>A0A1I3ZYY4_9BACT</name>
<accession>A0A1I3ZYY4</accession>
<organism evidence="2 3">
    <name type="scientific">Desulfomicrobium apsheronum</name>
    <dbReference type="NCBI Taxonomy" id="52560"/>
    <lineage>
        <taxon>Bacteria</taxon>
        <taxon>Pseudomonadati</taxon>
        <taxon>Thermodesulfobacteriota</taxon>
        <taxon>Desulfovibrionia</taxon>
        <taxon>Desulfovibrionales</taxon>
        <taxon>Desulfomicrobiaceae</taxon>
        <taxon>Desulfomicrobium</taxon>
    </lineage>
</organism>
<evidence type="ECO:0000259" key="1">
    <source>
        <dbReference type="Pfam" id="PF12705"/>
    </source>
</evidence>
<dbReference type="STRING" id="52560.SAMN04488082_12821"/>
<keyword evidence="3" id="KW-1185">Reference proteome</keyword>
<dbReference type="RefSeq" id="WP_092379352.1">
    <property type="nucleotide sequence ID" value="NZ_FORX01000028.1"/>
</dbReference>